<organism evidence="7 8">
    <name type="scientific">Mycena rosella</name>
    <name type="common">Pink bonnet</name>
    <name type="synonym">Agaricus rosellus</name>
    <dbReference type="NCBI Taxonomy" id="1033263"/>
    <lineage>
        <taxon>Eukaryota</taxon>
        <taxon>Fungi</taxon>
        <taxon>Dikarya</taxon>
        <taxon>Basidiomycota</taxon>
        <taxon>Agaricomycotina</taxon>
        <taxon>Agaricomycetes</taxon>
        <taxon>Agaricomycetidae</taxon>
        <taxon>Agaricales</taxon>
        <taxon>Marasmiineae</taxon>
        <taxon>Mycenaceae</taxon>
        <taxon>Mycena</taxon>
    </lineage>
</organism>
<keyword evidence="3 6" id="KW-1133">Transmembrane helix</keyword>
<name>A0AAD7H0V3_MYCRO</name>
<comment type="caution">
    <text evidence="7">The sequence shown here is derived from an EMBL/GenBank/DDBJ whole genome shotgun (WGS) entry which is preliminary data.</text>
</comment>
<evidence type="ECO:0000256" key="1">
    <source>
        <dbReference type="ARBA" id="ARBA00004141"/>
    </source>
</evidence>
<dbReference type="GO" id="GO:0022857">
    <property type="term" value="F:transmembrane transporter activity"/>
    <property type="evidence" value="ECO:0007669"/>
    <property type="project" value="InterPro"/>
</dbReference>
<feature type="transmembrane region" description="Helical" evidence="6">
    <location>
        <begin position="443"/>
        <end position="464"/>
    </location>
</feature>
<feature type="transmembrane region" description="Helical" evidence="6">
    <location>
        <begin position="246"/>
        <end position="274"/>
    </location>
</feature>
<evidence type="ECO:0000256" key="4">
    <source>
        <dbReference type="ARBA" id="ARBA00023136"/>
    </source>
</evidence>
<feature type="transmembrane region" description="Helical" evidence="6">
    <location>
        <begin position="217"/>
        <end position="234"/>
    </location>
</feature>
<sequence>MSTSPPHSRASSRVSASRHTPGRSVSYAQSFLPDGPVDEETVELLDELMHPQHGQEETLVDEEDAQHDAERQQLPWWKRPSPWWLLVCTPLSTIAMSATMAPKIEIYTLLACSVHKPEIFEDMRAHLPSYVRPNEASTARTIFPPSFDIAINNNSSTIISMDEPHANPCASDPVVMAAVAKLTTGKSYPIAATMGVLGCLTTGWWGSFSDRYGRTRILGLTITGLLFTDFNFIFVTKNYERIPGGYWFLIVGPIIEGSLGGFVSASAASHAYLADTTTPADRSRTFSLFLGVVFSGLALGPTLGGLLIRFTGHTLSVFYLATAIHASYAILAWLCLPESLTKTQMQAASVKHQESLRLLDAEHSTLLLRFQRVFSFLKPLTIFFPELVETHPNHNPLKGRKRDWNLTLLATAYAFTISIMGSIMFKFQYLIATYDWNSEYMGYFLTISGATRAICLAVVIPLAIKLSRTNFKRPRSSESDPLLSQPHQARKHSASSDLAVARVSLLLEIIAYIAMPLAPTGLIFTLLAMLSSLASGFSPAVQSAALDLYGRRNGGIANVESGKLFGAISVLQALCGQILGPSIYGLVYIKTVATFPQAIFMVSAASVVISFTCLSLVRLPADIHTDVEEVSHLPDHGERDATLIDVTGESDGELRGRKFPSAPIPAVTVSAPSP</sequence>
<feature type="transmembrane region" description="Helical" evidence="6">
    <location>
        <begin position="316"/>
        <end position="336"/>
    </location>
</feature>
<keyword evidence="2 6" id="KW-0812">Transmembrane</keyword>
<dbReference type="Gene3D" id="1.20.1250.20">
    <property type="entry name" value="MFS general substrate transporter like domains"/>
    <property type="match status" value="1"/>
</dbReference>
<protein>
    <submittedName>
        <fullName evidence="7">Major facilitator superfamily domain-containing protein</fullName>
    </submittedName>
</protein>
<evidence type="ECO:0000256" key="6">
    <source>
        <dbReference type="SAM" id="Phobius"/>
    </source>
</evidence>
<gene>
    <name evidence="7" type="ORF">B0H17DRAFT_915444</name>
</gene>
<feature type="transmembrane region" description="Helical" evidence="6">
    <location>
        <begin position="188"/>
        <end position="205"/>
    </location>
</feature>
<evidence type="ECO:0000256" key="5">
    <source>
        <dbReference type="SAM" id="MobiDB-lite"/>
    </source>
</evidence>
<feature type="region of interest" description="Disordered" evidence="5">
    <location>
        <begin position="1"/>
        <end position="35"/>
    </location>
</feature>
<dbReference type="InterPro" id="IPR036259">
    <property type="entry name" value="MFS_trans_sf"/>
</dbReference>
<evidence type="ECO:0000256" key="3">
    <source>
        <dbReference type="ARBA" id="ARBA00022989"/>
    </source>
</evidence>
<accession>A0AAD7H0V3</accession>
<evidence type="ECO:0000313" key="8">
    <source>
        <dbReference type="Proteomes" id="UP001221757"/>
    </source>
</evidence>
<comment type="subcellular location">
    <subcellularLocation>
        <location evidence="1">Membrane</location>
        <topology evidence="1">Multi-pass membrane protein</topology>
    </subcellularLocation>
</comment>
<dbReference type="PANTHER" id="PTHR23507:SF1">
    <property type="entry name" value="FI18259P1-RELATED"/>
    <property type="match status" value="1"/>
</dbReference>
<feature type="transmembrane region" description="Helical" evidence="6">
    <location>
        <begin position="564"/>
        <end position="589"/>
    </location>
</feature>
<feature type="transmembrane region" description="Helical" evidence="6">
    <location>
        <begin position="595"/>
        <end position="617"/>
    </location>
</feature>
<feature type="compositionally biased region" description="Low complexity" evidence="5">
    <location>
        <begin position="1"/>
        <end position="19"/>
    </location>
</feature>
<dbReference type="Proteomes" id="UP001221757">
    <property type="component" value="Unassembled WGS sequence"/>
</dbReference>
<feature type="transmembrane region" description="Helical" evidence="6">
    <location>
        <begin position="406"/>
        <end position="431"/>
    </location>
</feature>
<reference evidence="7" key="1">
    <citation type="submission" date="2023-03" db="EMBL/GenBank/DDBJ databases">
        <title>Massive genome expansion in bonnet fungi (Mycena s.s.) driven by repeated elements and novel gene families across ecological guilds.</title>
        <authorList>
            <consortium name="Lawrence Berkeley National Laboratory"/>
            <person name="Harder C.B."/>
            <person name="Miyauchi S."/>
            <person name="Viragh M."/>
            <person name="Kuo A."/>
            <person name="Thoen E."/>
            <person name="Andreopoulos B."/>
            <person name="Lu D."/>
            <person name="Skrede I."/>
            <person name="Drula E."/>
            <person name="Henrissat B."/>
            <person name="Morin E."/>
            <person name="Kohler A."/>
            <person name="Barry K."/>
            <person name="LaButti K."/>
            <person name="Morin E."/>
            <person name="Salamov A."/>
            <person name="Lipzen A."/>
            <person name="Mereny Z."/>
            <person name="Hegedus B."/>
            <person name="Baldrian P."/>
            <person name="Stursova M."/>
            <person name="Weitz H."/>
            <person name="Taylor A."/>
            <person name="Grigoriev I.V."/>
            <person name="Nagy L.G."/>
            <person name="Martin F."/>
            <person name="Kauserud H."/>
        </authorList>
    </citation>
    <scope>NUCLEOTIDE SEQUENCE</scope>
    <source>
        <strain evidence="7">CBHHK067</strain>
    </source>
</reference>
<dbReference type="GO" id="GO:0016020">
    <property type="term" value="C:membrane"/>
    <property type="evidence" value="ECO:0007669"/>
    <property type="project" value="UniProtKB-SubCell"/>
</dbReference>
<dbReference type="PANTHER" id="PTHR23507">
    <property type="entry name" value="ZGC:174356"/>
    <property type="match status" value="1"/>
</dbReference>
<evidence type="ECO:0000313" key="7">
    <source>
        <dbReference type="EMBL" id="KAJ7709720.1"/>
    </source>
</evidence>
<proteinExistence type="predicted"/>
<dbReference type="EMBL" id="JARKIE010000002">
    <property type="protein sequence ID" value="KAJ7709720.1"/>
    <property type="molecule type" value="Genomic_DNA"/>
</dbReference>
<keyword evidence="8" id="KW-1185">Reference proteome</keyword>
<evidence type="ECO:0000256" key="2">
    <source>
        <dbReference type="ARBA" id="ARBA00022692"/>
    </source>
</evidence>
<feature type="transmembrane region" description="Helical" evidence="6">
    <location>
        <begin position="286"/>
        <end position="310"/>
    </location>
</feature>
<dbReference type="SUPFAM" id="SSF103473">
    <property type="entry name" value="MFS general substrate transporter"/>
    <property type="match status" value="1"/>
</dbReference>
<dbReference type="Pfam" id="PF07690">
    <property type="entry name" value="MFS_1"/>
    <property type="match status" value="1"/>
</dbReference>
<dbReference type="InterPro" id="IPR011701">
    <property type="entry name" value="MFS"/>
</dbReference>
<keyword evidence="4 6" id="KW-0472">Membrane</keyword>
<dbReference type="AlphaFoldDB" id="A0AAD7H0V3"/>